<feature type="region of interest" description="Disordered" evidence="1">
    <location>
        <begin position="1"/>
        <end position="24"/>
    </location>
</feature>
<dbReference type="Pfam" id="PF00400">
    <property type="entry name" value="WD40"/>
    <property type="match status" value="4"/>
</dbReference>
<organism evidence="2 3">
    <name type="scientific">Xenopus laevis</name>
    <name type="common">African clawed frog</name>
    <dbReference type="NCBI Taxonomy" id="8355"/>
    <lineage>
        <taxon>Eukaryota</taxon>
        <taxon>Metazoa</taxon>
        <taxon>Chordata</taxon>
        <taxon>Craniata</taxon>
        <taxon>Vertebrata</taxon>
        <taxon>Euteleostomi</taxon>
        <taxon>Amphibia</taxon>
        <taxon>Batrachia</taxon>
        <taxon>Anura</taxon>
        <taxon>Pipoidea</taxon>
        <taxon>Pipidae</taxon>
        <taxon>Xenopodinae</taxon>
        <taxon>Xenopus</taxon>
        <taxon>Xenopus</taxon>
    </lineage>
</organism>
<feature type="region of interest" description="Disordered" evidence="1">
    <location>
        <begin position="871"/>
        <end position="892"/>
    </location>
</feature>
<feature type="compositionally biased region" description="Polar residues" evidence="1">
    <location>
        <begin position="966"/>
        <end position="987"/>
    </location>
</feature>
<dbReference type="KEGG" id="xla:108695493"/>
<dbReference type="SMART" id="SM00320">
    <property type="entry name" value="WD40"/>
    <property type="match status" value="5"/>
</dbReference>
<dbReference type="OrthoDB" id="6262491at2759"/>
<reference evidence="3" key="1">
    <citation type="submission" date="2025-08" db="UniProtKB">
        <authorList>
            <consortium name="RefSeq"/>
        </authorList>
    </citation>
    <scope>IDENTIFICATION</scope>
    <source>
        <strain evidence="3">J_2021</strain>
        <tissue evidence="3">Erythrocytes</tissue>
    </source>
</reference>
<dbReference type="Gene3D" id="2.130.10.10">
    <property type="entry name" value="YVTN repeat-like/Quinoprotein amine dehydrogenase"/>
    <property type="match status" value="3"/>
</dbReference>
<dbReference type="RefSeq" id="XP_018079537.1">
    <property type="nucleotide sequence ID" value="XM_018224048.2"/>
</dbReference>
<evidence type="ECO:0000313" key="3">
    <source>
        <dbReference type="RefSeq" id="XP_018079537.1"/>
    </source>
</evidence>
<feature type="compositionally biased region" description="Basic and acidic residues" evidence="1">
    <location>
        <begin position="1"/>
        <end position="14"/>
    </location>
</feature>
<dbReference type="PROSITE" id="PS50082">
    <property type="entry name" value="WD_REPEATS_2"/>
    <property type="match status" value="3"/>
</dbReference>
<feature type="region of interest" description="Disordered" evidence="1">
    <location>
        <begin position="807"/>
        <end position="831"/>
    </location>
</feature>
<keyword evidence="2" id="KW-1185">Reference proteome</keyword>
<dbReference type="STRING" id="8355.A0A1L8FUB2"/>
<proteinExistence type="predicted"/>
<dbReference type="Bgee" id="108695493">
    <property type="expression patterns" value="Expressed in testis and 9 other cell types or tissues"/>
</dbReference>
<feature type="region of interest" description="Disordered" evidence="1">
    <location>
        <begin position="940"/>
        <end position="987"/>
    </location>
</feature>
<dbReference type="PROSITE" id="PS50294">
    <property type="entry name" value="WD_REPEATS_REGION"/>
    <property type="match status" value="3"/>
</dbReference>
<evidence type="ECO:0000313" key="2">
    <source>
        <dbReference type="Proteomes" id="UP000186698"/>
    </source>
</evidence>
<dbReference type="PANTHER" id="PTHR45532">
    <property type="entry name" value="WD REPEAT-CONTAINING PROTEIN 97"/>
    <property type="match status" value="1"/>
</dbReference>
<gene>
    <name evidence="3" type="primary">LOC108695493</name>
</gene>
<accession>A0A1L8FUB2</accession>
<dbReference type="SUPFAM" id="SSF50978">
    <property type="entry name" value="WD40 repeat-like"/>
    <property type="match status" value="2"/>
</dbReference>
<dbReference type="OMA" id="HCHPERE"/>
<dbReference type="InterPro" id="IPR001680">
    <property type="entry name" value="WD40_rpt"/>
</dbReference>
<dbReference type="InterPro" id="IPR015943">
    <property type="entry name" value="WD40/YVTN_repeat-like_dom_sf"/>
</dbReference>
<sequence length="1396" mass="157043">MKEPLVQRPRDTLRHPGNSESLQNGKERAQYLWGGAMTKVRRADFQPREIGHGLQLLSHLPFPRALRGVTWISQQNLFLSLDSDGLIRQQHMDGTVQTCAQACGPLCGVVFAWHSNKFVAWAHQELLVLEATLTPISQCKVAQGVVCCVYDPGRDQVLSGGIGGVQVWAFSPGSWNLTRQQFLKEGLKDTDKVNIIALDSTAQLTYTCFAACGADVWEYDLRDGELRRVWNNLHLRPITGLVYSEAHQTLISASRDGSIKIWGKSAELKGVCVAHTGPVTALSFGSSGSCFFSSSEDRSLRTWDLETQEQIGEQVLAEPLLGLEAFRADGMFVLSYSEFCLDLWQVQNLYHYHTLLGTSVTDMKMSLGHFGARVACLCSDSAIRLLAAATGELISSLPLEECGSCPLAIEFCAYIDSVYVLLKNGDLLRASSLENPMIIMNTLNVGSCQARPLCLSLYCAIAGEQRVQPDWTQMVKERKYGNTSARDTNRFLPVIGLEDGTICVCDWCPRRVLCHLEAHSPAKVTALMSSPENNLVLSAGSDLRIRTWQMFPHSEESLSPYMSFLCSHPIERMCLIGSQLFVSFYNQSSGSSSLVQYCLQSSTRRDHSPSNDHQDQITGLCSCPTLGLVISSGKDKTIRIWNEHNQLLRILSLDCAPESLTLISQRAELLLGIRGRVCHMNVTSLLPLTHQLKIPTTEPPSQEDGAPVPVQGSVLQSLSEDVRKPLSSAHTLPLRNEVSSCTLKKDHTEEDRIREQNEEQAFLLARDQELLLLMKGKVKPSKKIRSSRETKAEAMKRYLLQLYKEKPSIQIPEMDPSDGEDSLTAPDPQTHRPPYVAVGGSGAFGQNPVIPLSKGLKNVPNSAVLQFFPQSKQDEEEEAQETEWGGLVTQRETKLPVPEHGKEVRKEYEQETTEEMKDLEEEERLQLRISQVDNLELRETEKETPHLPLPPLPAVTRRKTLRAQRRFSSQIPQMRPKSPSSELQKGTLSPMEAAIPMSPEILDRPLPTFSSEPVQLERPQSPSPEEPPQRESSEEQCVVAQPIPPFILQFIQESWFTDIFPEAKEELHCVCEAEFISRLLQGLLQLGHPMRSDILQTLNIWLPKGQLKNLKKIHHCLIQALNPSPGLDLEVPEDREFLFACLRSLIELKCTSAELLVELIVNFVLLPHSYRGQMMALFKKIGVHDSHGYLDKEFSSWDSWEANKKRREDVREICEQWLHQWTQHLKEFLMAVVSSSEPETQAKYQKGRRRRHPDIGKMAKMKAQRTDPIITVTFIEVLNYFCEVQMEKKLQVMKQEPAPNRSTVLALPPIKSKRALLRLGESSKSVRPREDNHLPPVCQPLLPEIIPFINLPLAKVTLNPIPFMLDAPTPLPLTGSLKQDTRRYFMLQQSFASSYC</sequence>
<evidence type="ECO:0000256" key="1">
    <source>
        <dbReference type="SAM" id="MobiDB-lite"/>
    </source>
</evidence>
<feature type="region of interest" description="Disordered" evidence="1">
    <location>
        <begin position="1001"/>
        <end position="1036"/>
    </location>
</feature>
<dbReference type="InterPro" id="IPR036322">
    <property type="entry name" value="WD40_repeat_dom_sf"/>
</dbReference>
<dbReference type="PANTHER" id="PTHR45532:SF1">
    <property type="entry name" value="WD REPEAT-CONTAINING PROTEIN 97"/>
    <property type="match status" value="1"/>
</dbReference>
<feature type="compositionally biased region" description="Basic residues" evidence="1">
    <location>
        <begin position="956"/>
        <end position="965"/>
    </location>
</feature>
<name>A0A1L8FUB2_XENLA</name>
<dbReference type="PaxDb" id="8355-A0A1L8FUB2"/>
<dbReference type="Proteomes" id="UP000186698">
    <property type="component" value="Chromosome 6S"/>
</dbReference>
<protein>
    <submittedName>
        <fullName evidence="3">WD repeat-containing protein 97</fullName>
    </submittedName>
</protein>
<dbReference type="GeneID" id="108695493"/>